<feature type="region of interest" description="Disordered" evidence="1">
    <location>
        <begin position="437"/>
        <end position="459"/>
    </location>
</feature>
<reference evidence="3" key="1">
    <citation type="submission" date="2021-04" db="EMBL/GenBank/DDBJ databases">
        <authorList>
            <consortium name="Molecular Ecology Group"/>
        </authorList>
    </citation>
    <scope>NUCLEOTIDE SEQUENCE</scope>
</reference>
<evidence type="ECO:0000313" key="4">
    <source>
        <dbReference type="Proteomes" id="UP000678393"/>
    </source>
</evidence>
<feature type="region of interest" description="Disordered" evidence="1">
    <location>
        <begin position="580"/>
        <end position="777"/>
    </location>
</feature>
<dbReference type="EMBL" id="CAJHNH020005357">
    <property type="protein sequence ID" value="CAG5132428.1"/>
    <property type="molecule type" value="Genomic_DNA"/>
</dbReference>
<sequence length="873" mass="98151">MQVSNAKIPHGVLEDKVRKRRLFRRRLGIREFLNMPCLLPATVVIALGLLAVATGAGMSVVGYVPGHRNSTNVLKANSTACAYIGPVLMAIGIFAMITACVFYCEVLDKYAILVPDKKKAVFTKEELYEFIIGEMKKSYAQTLITAYSKAAEHSRLLDIQSYDRNYTPEYIPYNVSEPLTLEQQIDIECEGYTPSPPIPNKRYSIIQARIQRLKSEDNWLKTSSLPNIRRSLSIKRASRVGVKMTDSKTLSCDYTMDEARLRRKSMMLRTIVQWNSGSSDMFVQKQRRFSSVKALPSYQRDSLEDDSQKECGSFPLTRLIERRGTFACGDMRTRRMKFLLLLEASESQEGFNDSVSADGRHTVAAIRRNSFIPYRTCDKFIAGEERKTIRDRRRSSVNPFSTRHHVNSVAPQPTTRRHSFYPIRRDTQIYIDPHEHRRHSFNPMGLSNARKPDFAGKMDGRRGSFNPTSMLEEIRPAHIPQQASGFLQRPSVAINDLPDRPHHSASDSAVSYLKAEGYQFPYQGFQDDRRIDRRHSFNPVARVDRLREGNQLRVPQITINENSPERRLLSPSYEICVDERERRHSFTPPRSGHSHTTSSRSHEKSTPPRISFNLEPSAPSVHLLPQSTQTISKPTLKPSKPSPDPVRPSSFQQEMVVFRPLKQHDSRSDSPSSNISCRGSEHAGSERSMGLSRTASAISDKPGHTAFILSPPSPEVANIAEPPGYFQQSPSYSKNIDSPRTADPRSMMSHAQQLSPRNLTVDISNSGSGSDRKPERKAASFCYSGGLGKTYYQHLDTPGSTNSGPAAFSFSTSQSTIATIHRSKSASALPGAEFTRPSSPHSAFSYARVPKPASPLVTRHKTRTRQHMDKRSS</sequence>
<evidence type="ECO:0000313" key="3">
    <source>
        <dbReference type="EMBL" id="CAG5132428.1"/>
    </source>
</evidence>
<organism evidence="3 4">
    <name type="scientific">Candidula unifasciata</name>
    <dbReference type="NCBI Taxonomy" id="100452"/>
    <lineage>
        <taxon>Eukaryota</taxon>
        <taxon>Metazoa</taxon>
        <taxon>Spiralia</taxon>
        <taxon>Lophotrochozoa</taxon>
        <taxon>Mollusca</taxon>
        <taxon>Gastropoda</taxon>
        <taxon>Heterobranchia</taxon>
        <taxon>Euthyneura</taxon>
        <taxon>Panpulmonata</taxon>
        <taxon>Eupulmonata</taxon>
        <taxon>Stylommatophora</taxon>
        <taxon>Helicina</taxon>
        <taxon>Helicoidea</taxon>
        <taxon>Geomitridae</taxon>
        <taxon>Candidula</taxon>
    </lineage>
</organism>
<gene>
    <name evidence="3" type="ORF">CUNI_LOCUS17986</name>
</gene>
<feature type="compositionally biased region" description="Polar residues" evidence="1">
    <location>
        <begin position="726"/>
        <end position="738"/>
    </location>
</feature>
<feature type="transmembrane region" description="Helical" evidence="2">
    <location>
        <begin position="32"/>
        <end position="63"/>
    </location>
</feature>
<protein>
    <submittedName>
        <fullName evidence="3">Uncharacterized protein</fullName>
    </submittedName>
</protein>
<feature type="transmembrane region" description="Helical" evidence="2">
    <location>
        <begin position="83"/>
        <end position="104"/>
    </location>
</feature>
<accession>A0A8S3ZWC3</accession>
<dbReference type="Proteomes" id="UP000678393">
    <property type="component" value="Unassembled WGS sequence"/>
</dbReference>
<dbReference type="OrthoDB" id="9994280at2759"/>
<evidence type="ECO:0000256" key="2">
    <source>
        <dbReference type="SAM" id="Phobius"/>
    </source>
</evidence>
<evidence type="ECO:0000256" key="1">
    <source>
        <dbReference type="SAM" id="MobiDB-lite"/>
    </source>
</evidence>
<feature type="compositionally biased region" description="Polar residues" evidence="1">
    <location>
        <begin position="749"/>
        <end position="769"/>
    </location>
</feature>
<keyword evidence="2" id="KW-1133">Transmembrane helix</keyword>
<dbReference type="AlphaFoldDB" id="A0A8S3ZWC3"/>
<feature type="region of interest" description="Disordered" evidence="1">
    <location>
        <begin position="821"/>
        <end position="873"/>
    </location>
</feature>
<keyword evidence="2" id="KW-0812">Transmembrane</keyword>
<name>A0A8S3ZWC3_9EUPU</name>
<feature type="compositionally biased region" description="Basic and acidic residues" evidence="1">
    <location>
        <begin position="450"/>
        <end position="459"/>
    </location>
</feature>
<comment type="caution">
    <text evidence="3">The sequence shown here is derived from an EMBL/GenBank/DDBJ whole genome shotgun (WGS) entry which is preliminary data.</text>
</comment>
<keyword evidence="2" id="KW-0472">Membrane</keyword>
<keyword evidence="4" id="KW-1185">Reference proteome</keyword>
<proteinExistence type="predicted"/>